<dbReference type="Proteomes" id="UP000585474">
    <property type="component" value="Unassembled WGS sequence"/>
</dbReference>
<dbReference type="OrthoDB" id="2012657at2759"/>
<evidence type="ECO:0000313" key="1">
    <source>
        <dbReference type="EMBL" id="GFZ05355.1"/>
    </source>
</evidence>
<dbReference type="PANTHER" id="PTHR11439:SF461">
    <property type="entry name" value="OS10G0432200 PROTEIN"/>
    <property type="match status" value="1"/>
</dbReference>
<sequence>MMNLDTLSYFLGIEVSSTSNGYYLSQTKYTSNLLSLAELTDNKTVDTPLENNVRLNTTNGEPLSNPTLYCQLIGSLIYLTVTRLDISHVVHIVSQLMSAPRSTHYVTVLRILRYVKGNIFQGLQFSSRSTLTLRAYSNANWTGDPIDRRSTTEAGYYALANTTSELLWLRWLLQDLGVDSPSPASLHCDNYSAIQIAHNDIFHKRTKHIEIACHFIHHHLLHGVLHLVPVCFVDQLTDLFLPGLIQQDAFETLYPNSN</sequence>
<evidence type="ECO:0008006" key="3">
    <source>
        <dbReference type="Google" id="ProtNLM"/>
    </source>
</evidence>
<name>A0A7J0G3J0_9ERIC</name>
<gene>
    <name evidence="1" type="ORF">Acr_17g0009270</name>
</gene>
<proteinExistence type="predicted"/>
<evidence type="ECO:0000313" key="2">
    <source>
        <dbReference type="Proteomes" id="UP000585474"/>
    </source>
</evidence>
<dbReference type="InterPro" id="IPR043502">
    <property type="entry name" value="DNA/RNA_pol_sf"/>
</dbReference>
<dbReference type="EMBL" id="BJWL01000017">
    <property type="protein sequence ID" value="GFZ05355.1"/>
    <property type="molecule type" value="Genomic_DNA"/>
</dbReference>
<dbReference type="AlphaFoldDB" id="A0A7J0G3J0"/>
<protein>
    <recommendedName>
        <fullName evidence="3">Mitochondrial protein</fullName>
    </recommendedName>
</protein>
<dbReference type="CDD" id="cd09272">
    <property type="entry name" value="RNase_HI_RT_Ty1"/>
    <property type="match status" value="1"/>
</dbReference>
<keyword evidence="2" id="KW-1185">Reference proteome</keyword>
<comment type="caution">
    <text evidence="1">The sequence shown here is derived from an EMBL/GenBank/DDBJ whole genome shotgun (WGS) entry which is preliminary data.</text>
</comment>
<reference evidence="1 2" key="1">
    <citation type="submission" date="2019-07" db="EMBL/GenBank/DDBJ databases">
        <title>De Novo Assembly of kiwifruit Actinidia rufa.</title>
        <authorList>
            <person name="Sugita-Konishi S."/>
            <person name="Sato K."/>
            <person name="Mori E."/>
            <person name="Abe Y."/>
            <person name="Kisaki G."/>
            <person name="Hamano K."/>
            <person name="Suezawa K."/>
            <person name="Otani M."/>
            <person name="Fukuda T."/>
            <person name="Manabe T."/>
            <person name="Gomi K."/>
            <person name="Tabuchi M."/>
            <person name="Akimitsu K."/>
            <person name="Kataoka I."/>
        </authorList>
    </citation>
    <scope>NUCLEOTIDE SEQUENCE [LARGE SCALE GENOMIC DNA]</scope>
    <source>
        <strain evidence="2">cv. Fuchu</strain>
    </source>
</reference>
<dbReference type="PANTHER" id="PTHR11439">
    <property type="entry name" value="GAG-POL-RELATED RETROTRANSPOSON"/>
    <property type="match status" value="1"/>
</dbReference>
<accession>A0A7J0G3J0</accession>
<organism evidence="1 2">
    <name type="scientific">Actinidia rufa</name>
    <dbReference type="NCBI Taxonomy" id="165716"/>
    <lineage>
        <taxon>Eukaryota</taxon>
        <taxon>Viridiplantae</taxon>
        <taxon>Streptophyta</taxon>
        <taxon>Embryophyta</taxon>
        <taxon>Tracheophyta</taxon>
        <taxon>Spermatophyta</taxon>
        <taxon>Magnoliopsida</taxon>
        <taxon>eudicotyledons</taxon>
        <taxon>Gunneridae</taxon>
        <taxon>Pentapetalae</taxon>
        <taxon>asterids</taxon>
        <taxon>Ericales</taxon>
        <taxon>Actinidiaceae</taxon>
        <taxon>Actinidia</taxon>
    </lineage>
</organism>
<dbReference type="SUPFAM" id="SSF56672">
    <property type="entry name" value="DNA/RNA polymerases"/>
    <property type="match status" value="1"/>
</dbReference>